<dbReference type="InterPro" id="IPR022134">
    <property type="entry name" value="DUF3667"/>
</dbReference>
<evidence type="ECO:0000313" key="3">
    <source>
        <dbReference type="Proteomes" id="UP001594351"/>
    </source>
</evidence>
<reference evidence="2 3" key="1">
    <citation type="submission" date="2024-09" db="EMBL/GenBank/DDBJ databases">
        <title>Laminarin stimulates single cell rates of sulfate reduction while oxygen inhibits transcriptomic activity in coastal marine sediment.</title>
        <authorList>
            <person name="Lindsay M."/>
            <person name="Orcutt B."/>
            <person name="Emerson D."/>
            <person name="Stepanauskas R."/>
            <person name="D'Angelo T."/>
        </authorList>
    </citation>
    <scope>NUCLEOTIDE SEQUENCE [LARGE SCALE GENOMIC DNA]</scope>
    <source>
        <strain evidence="2">SAG AM-311-K15</strain>
    </source>
</reference>
<comment type="caution">
    <text evidence="2">The sequence shown here is derived from an EMBL/GenBank/DDBJ whole genome shotgun (WGS) entry which is preliminary data.</text>
</comment>
<evidence type="ECO:0000313" key="2">
    <source>
        <dbReference type="EMBL" id="MFC1853339.1"/>
    </source>
</evidence>
<keyword evidence="1" id="KW-0472">Membrane</keyword>
<dbReference type="EMBL" id="JBHPBY010000476">
    <property type="protein sequence ID" value="MFC1853339.1"/>
    <property type="molecule type" value="Genomic_DNA"/>
</dbReference>
<feature type="transmembrane region" description="Helical" evidence="1">
    <location>
        <begin position="144"/>
        <end position="160"/>
    </location>
</feature>
<keyword evidence="1" id="KW-1133">Transmembrane helix</keyword>
<gene>
    <name evidence="2" type="ORF">ACFL27_24335</name>
</gene>
<feature type="transmembrane region" description="Helical" evidence="1">
    <location>
        <begin position="200"/>
        <end position="219"/>
    </location>
</feature>
<feature type="transmembrane region" description="Helical" evidence="1">
    <location>
        <begin position="231"/>
        <end position="254"/>
    </location>
</feature>
<evidence type="ECO:0000256" key="1">
    <source>
        <dbReference type="SAM" id="Phobius"/>
    </source>
</evidence>
<feature type="transmembrane region" description="Helical" evidence="1">
    <location>
        <begin position="172"/>
        <end position="194"/>
    </location>
</feature>
<protein>
    <submittedName>
        <fullName evidence="2">DUF3667 domain-containing protein</fullName>
    </submittedName>
</protein>
<name>A0ABV6Z4H1_UNCC1</name>
<keyword evidence="1" id="KW-0812">Transmembrane</keyword>
<dbReference type="Pfam" id="PF12412">
    <property type="entry name" value="DUF3667"/>
    <property type="match status" value="1"/>
</dbReference>
<proteinExistence type="predicted"/>
<sequence>MNHTENKDVCLNCGAPLDGSFCAQCGQKNISPRLQMGDLFSDFFTHFLNVEAVLPKTLIGLTVNPGRVAREYVTGKRIRYLNPLKYCLILAACFMLLNAALHIDVTGGMTERLDTFQSQSQSQTEFIGAARKLILFTFSHLDKFLLLVLPLYAVILFFLFPRSGFNITEILAFLLLVTGHRFLFAMLATLLSLIFPWLLIPIRLVFLYVYFAYAAVVFFDVPPVSGTIKAFAATFIYIFMVVVIMFLLLIVLLLSS</sequence>
<accession>A0ABV6Z4H1</accession>
<dbReference type="Proteomes" id="UP001594351">
    <property type="component" value="Unassembled WGS sequence"/>
</dbReference>
<organism evidence="2 3">
    <name type="scientific">candidate division CSSED10-310 bacterium</name>
    <dbReference type="NCBI Taxonomy" id="2855610"/>
    <lineage>
        <taxon>Bacteria</taxon>
        <taxon>Bacteria division CSSED10-310</taxon>
    </lineage>
</organism>
<keyword evidence="3" id="KW-1185">Reference proteome</keyword>
<feature type="transmembrane region" description="Helical" evidence="1">
    <location>
        <begin position="86"/>
        <end position="103"/>
    </location>
</feature>